<dbReference type="Gene3D" id="2.60.40.10">
    <property type="entry name" value="Immunoglobulins"/>
    <property type="match status" value="2"/>
</dbReference>
<keyword evidence="3" id="KW-0472">Membrane</keyword>
<feature type="domain" description="Ig-like" evidence="5">
    <location>
        <begin position="135"/>
        <end position="234"/>
    </location>
</feature>
<evidence type="ECO:0000256" key="2">
    <source>
        <dbReference type="ARBA" id="ARBA00022692"/>
    </source>
</evidence>
<dbReference type="InterPro" id="IPR013106">
    <property type="entry name" value="Ig_V-set"/>
</dbReference>
<dbReference type="CDD" id="cd05716">
    <property type="entry name" value="IgV_pIgR_like"/>
    <property type="match status" value="2"/>
</dbReference>
<dbReference type="PROSITE" id="PS50835">
    <property type="entry name" value="IG_LIKE"/>
    <property type="match status" value="2"/>
</dbReference>
<comment type="subcellular location">
    <subcellularLocation>
        <location evidence="1">Membrane</location>
    </subcellularLocation>
</comment>
<dbReference type="SUPFAM" id="SSF48726">
    <property type="entry name" value="Immunoglobulin"/>
    <property type="match status" value="2"/>
</dbReference>
<evidence type="ECO:0000256" key="3">
    <source>
        <dbReference type="ARBA" id="ARBA00023136"/>
    </source>
</evidence>
<evidence type="ECO:0000313" key="6">
    <source>
        <dbReference type="EMBL" id="KAF5893531.1"/>
    </source>
</evidence>
<feature type="non-terminal residue" evidence="6">
    <location>
        <position position="1"/>
    </location>
</feature>
<gene>
    <name evidence="6" type="ORF">DAT39_016769</name>
</gene>
<dbReference type="Proteomes" id="UP000727407">
    <property type="component" value="Unassembled WGS sequence"/>
</dbReference>
<dbReference type="InterPro" id="IPR050671">
    <property type="entry name" value="CD300_family_receptors"/>
</dbReference>
<dbReference type="SMART" id="SM00409">
    <property type="entry name" value="IG"/>
    <property type="match status" value="2"/>
</dbReference>
<dbReference type="Pfam" id="PF07686">
    <property type="entry name" value="V-set"/>
    <property type="match status" value="2"/>
</dbReference>
<protein>
    <submittedName>
        <fullName evidence="6">CMRF35-like molecule 1 isoform X1</fullName>
    </submittedName>
</protein>
<feature type="region of interest" description="Disordered" evidence="4">
    <location>
        <begin position="258"/>
        <end position="282"/>
    </location>
</feature>
<dbReference type="GO" id="GO:0004888">
    <property type="term" value="F:transmembrane signaling receptor activity"/>
    <property type="evidence" value="ECO:0007669"/>
    <property type="project" value="TreeGrafter"/>
</dbReference>
<dbReference type="GO" id="GO:0005886">
    <property type="term" value="C:plasma membrane"/>
    <property type="evidence" value="ECO:0007669"/>
    <property type="project" value="TreeGrafter"/>
</dbReference>
<dbReference type="PANTHER" id="PTHR11860:SF118">
    <property type="entry name" value="CMRF35-LIKE MOLECULE 3-RELATED"/>
    <property type="match status" value="1"/>
</dbReference>
<evidence type="ECO:0000256" key="4">
    <source>
        <dbReference type="SAM" id="MobiDB-lite"/>
    </source>
</evidence>
<dbReference type="InterPro" id="IPR036179">
    <property type="entry name" value="Ig-like_dom_sf"/>
</dbReference>
<keyword evidence="2" id="KW-0812">Transmembrane</keyword>
<keyword evidence="7" id="KW-1185">Reference proteome</keyword>
<evidence type="ECO:0000259" key="5">
    <source>
        <dbReference type="PROSITE" id="PS50835"/>
    </source>
</evidence>
<dbReference type="OrthoDB" id="8920197at2759"/>
<evidence type="ECO:0000256" key="1">
    <source>
        <dbReference type="ARBA" id="ARBA00004370"/>
    </source>
</evidence>
<dbReference type="InterPro" id="IPR013783">
    <property type="entry name" value="Ig-like_fold"/>
</dbReference>
<dbReference type="AlphaFoldDB" id="A0A8J4TBH5"/>
<evidence type="ECO:0000313" key="7">
    <source>
        <dbReference type="Proteomes" id="UP000727407"/>
    </source>
</evidence>
<dbReference type="InterPro" id="IPR003599">
    <property type="entry name" value="Ig_sub"/>
</dbReference>
<sequence length="282" mass="31440">GTDAVTKITGYRRQKVHIKCPYTSGYENYTKYFCRGKCSNLVWSNDVPVQSGSPAKDSRFSLHDDTTAKVFTVTITDLRREDEGTYWCVTKQIGRDIYTEIHLVVKRDVHALGFVSPSTHPQSTQTSTVSTAVHPETTLSTIAGTDAVTTVTGYRGRSVQIKCPYTFGYENYNKYLCRHKCSTWNHNDVPVQSGSPAKDSRFSLHDDTTAKVFTVTITDLRPEDGGTYWCAIQQIGPDKYTEILLLVKMDEALSIVSNSTHPQSKTQTHTLSSSVHPEISAP</sequence>
<feature type="domain" description="Ig-like" evidence="5">
    <location>
        <begin position="1"/>
        <end position="88"/>
    </location>
</feature>
<comment type="caution">
    <text evidence="6">The sequence shown here is derived from an EMBL/GenBank/DDBJ whole genome shotgun (WGS) entry which is preliminary data.</text>
</comment>
<dbReference type="InterPro" id="IPR007110">
    <property type="entry name" value="Ig-like_dom"/>
</dbReference>
<name>A0A8J4TBH5_CLAMG</name>
<feature type="compositionally biased region" description="Polar residues" evidence="4">
    <location>
        <begin position="258"/>
        <end position="275"/>
    </location>
</feature>
<reference evidence="6" key="1">
    <citation type="submission" date="2020-07" db="EMBL/GenBank/DDBJ databases">
        <title>Clarias magur genome sequencing, assembly and annotation.</title>
        <authorList>
            <person name="Kushwaha B."/>
            <person name="Kumar R."/>
            <person name="Das P."/>
            <person name="Joshi C.G."/>
            <person name="Kumar D."/>
            <person name="Nagpure N.S."/>
            <person name="Pandey M."/>
            <person name="Agarwal S."/>
            <person name="Srivastava S."/>
            <person name="Singh M."/>
            <person name="Sahoo L."/>
            <person name="Jayasankar P."/>
            <person name="Meher P.K."/>
            <person name="Koringa P.G."/>
            <person name="Iquebal M.A."/>
            <person name="Das S.P."/>
            <person name="Bit A."/>
            <person name="Patnaik S."/>
            <person name="Patel N."/>
            <person name="Shah T.M."/>
            <person name="Hinsu A."/>
            <person name="Jena J.K."/>
        </authorList>
    </citation>
    <scope>NUCLEOTIDE SEQUENCE</scope>
    <source>
        <strain evidence="6">CIFAMagur01</strain>
        <tissue evidence="6">Testis</tissue>
    </source>
</reference>
<proteinExistence type="predicted"/>
<dbReference type="EMBL" id="QNUK01000429">
    <property type="protein sequence ID" value="KAF5893531.1"/>
    <property type="molecule type" value="Genomic_DNA"/>
</dbReference>
<dbReference type="PANTHER" id="PTHR11860">
    <property type="entry name" value="POLYMERIC-IMMUNOGLOBULIN RECEPTOR"/>
    <property type="match status" value="1"/>
</dbReference>
<organism evidence="6 7">
    <name type="scientific">Clarias magur</name>
    <name type="common">Asian catfish</name>
    <name type="synonym">Macropteronotus magur</name>
    <dbReference type="NCBI Taxonomy" id="1594786"/>
    <lineage>
        <taxon>Eukaryota</taxon>
        <taxon>Metazoa</taxon>
        <taxon>Chordata</taxon>
        <taxon>Craniata</taxon>
        <taxon>Vertebrata</taxon>
        <taxon>Euteleostomi</taxon>
        <taxon>Actinopterygii</taxon>
        <taxon>Neopterygii</taxon>
        <taxon>Teleostei</taxon>
        <taxon>Ostariophysi</taxon>
        <taxon>Siluriformes</taxon>
        <taxon>Clariidae</taxon>
        <taxon>Clarias</taxon>
    </lineage>
</organism>
<feature type="non-terminal residue" evidence="6">
    <location>
        <position position="282"/>
    </location>
</feature>
<accession>A0A8J4TBH5</accession>